<dbReference type="AlphaFoldDB" id="A0A4Y2IQ68"/>
<reference evidence="2 3" key="1">
    <citation type="journal article" date="2019" name="Sci. Rep.">
        <title>Orb-weaving spider Araneus ventricosus genome elucidates the spidroin gene catalogue.</title>
        <authorList>
            <person name="Kono N."/>
            <person name="Nakamura H."/>
            <person name="Ohtoshi R."/>
            <person name="Moran D.A.P."/>
            <person name="Shinohara A."/>
            <person name="Yoshida Y."/>
            <person name="Fujiwara M."/>
            <person name="Mori M."/>
            <person name="Tomita M."/>
            <person name="Arakawa K."/>
        </authorList>
    </citation>
    <scope>NUCLEOTIDE SEQUENCE [LARGE SCALE GENOMIC DNA]</scope>
</reference>
<evidence type="ECO:0000313" key="3">
    <source>
        <dbReference type="Proteomes" id="UP000499080"/>
    </source>
</evidence>
<evidence type="ECO:0000313" key="2">
    <source>
        <dbReference type="EMBL" id="GBM79359.1"/>
    </source>
</evidence>
<accession>A0A4Y2IQ68</accession>
<feature type="region of interest" description="Disordered" evidence="1">
    <location>
        <begin position="124"/>
        <end position="153"/>
    </location>
</feature>
<evidence type="ECO:0000256" key="1">
    <source>
        <dbReference type="SAM" id="MobiDB-lite"/>
    </source>
</evidence>
<name>A0A4Y2IQ68_ARAVE</name>
<gene>
    <name evidence="2" type="ORF">AVEN_32970_1</name>
</gene>
<dbReference type="Proteomes" id="UP000499080">
    <property type="component" value="Unassembled WGS sequence"/>
</dbReference>
<dbReference type="OrthoDB" id="6751875at2759"/>
<keyword evidence="3" id="KW-1185">Reference proteome</keyword>
<sequence>MEWKFSSNGTKAGFGYAVPNKEGHGKIQEGKGTIGRCFFSLFEGCNSPDNLRSFVKFILILSLGGAFVERGFSIYSECLIENQHEESLVALRQISDGVVGGAGGINNLVVKVNDKLCKKKTPTLDIRKKETPREKDKAVAEEKTASKKQKLMADFHKESSPIDEQLKAIKN</sequence>
<organism evidence="2 3">
    <name type="scientific">Araneus ventricosus</name>
    <name type="common">Orbweaver spider</name>
    <name type="synonym">Epeira ventricosa</name>
    <dbReference type="NCBI Taxonomy" id="182803"/>
    <lineage>
        <taxon>Eukaryota</taxon>
        <taxon>Metazoa</taxon>
        <taxon>Ecdysozoa</taxon>
        <taxon>Arthropoda</taxon>
        <taxon>Chelicerata</taxon>
        <taxon>Arachnida</taxon>
        <taxon>Araneae</taxon>
        <taxon>Araneomorphae</taxon>
        <taxon>Entelegynae</taxon>
        <taxon>Araneoidea</taxon>
        <taxon>Araneidae</taxon>
        <taxon>Araneus</taxon>
    </lineage>
</organism>
<dbReference type="EMBL" id="BGPR01002817">
    <property type="protein sequence ID" value="GBM79359.1"/>
    <property type="molecule type" value="Genomic_DNA"/>
</dbReference>
<protein>
    <submittedName>
        <fullName evidence="2">Uncharacterized protein</fullName>
    </submittedName>
</protein>
<feature type="compositionally biased region" description="Basic and acidic residues" evidence="1">
    <location>
        <begin position="125"/>
        <end position="153"/>
    </location>
</feature>
<proteinExistence type="predicted"/>
<comment type="caution">
    <text evidence="2">The sequence shown here is derived from an EMBL/GenBank/DDBJ whole genome shotgun (WGS) entry which is preliminary data.</text>
</comment>